<dbReference type="Proteomes" id="UP000292082">
    <property type="component" value="Unassembled WGS sequence"/>
</dbReference>
<reference evidence="2 3" key="1">
    <citation type="submission" date="2019-01" db="EMBL/GenBank/DDBJ databases">
        <title>Draft genome sequences of three monokaryotic isolates of the white-rot basidiomycete fungus Dichomitus squalens.</title>
        <authorList>
            <consortium name="DOE Joint Genome Institute"/>
            <person name="Lopez S.C."/>
            <person name="Andreopoulos B."/>
            <person name="Pangilinan J."/>
            <person name="Lipzen A."/>
            <person name="Riley R."/>
            <person name="Ahrendt S."/>
            <person name="Ng V."/>
            <person name="Barry K."/>
            <person name="Daum C."/>
            <person name="Grigoriev I.V."/>
            <person name="Hilden K.S."/>
            <person name="Makela M.R."/>
            <person name="de Vries R.P."/>
        </authorList>
    </citation>
    <scope>NUCLEOTIDE SEQUENCE [LARGE SCALE GENOMIC DNA]</scope>
    <source>
        <strain evidence="2 3">CBS 464.89</strain>
    </source>
</reference>
<evidence type="ECO:0000313" key="3">
    <source>
        <dbReference type="Proteomes" id="UP000292082"/>
    </source>
</evidence>
<feature type="compositionally biased region" description="Polar residues" evidence="1">
    <location>
        <begin position="56"/>
        <end position="68"/>
    </location>
</feature>
<dbReference type="AlphaFoldDB" id="A0A4Q9Q661"/>
<feature type="region of interest" description="Disordered" evidence="1">
    <location>
        <begin position="46"/>
        <end position="69"/>
    </location>
</feature>
<dbReference type="EMBL" id="ML145092">
    <property type="protein sequence ID" value="TBU62795.1"/>
    <property type="molecule type" value="Genomic_DNA"/>
</dbReference>
<proteinExistence type="predicted"/>
<evidence type="ECO:0000256" key="1">
    <source>
        <dbReference type="SAM" id="MobiDB-lite"/>
    </source>
</evidence>
<sequence>MTRGAARSGQLGQLGVGVFLIGSSATPEICIPNKSAAQAAMSPLTSAISRPGRLPQRSSSTPRGNGLTSVVPAAAEGRNRKQVLWNTRLDKYRLGDVSGKLRKQYGIGIVPVLLRIASPCFKTRGSGPVFPYSFHRTLFSWSAYKPGVQHHIGASQRNHGYDDTC</sequence>
<protein>
    <submittedName>
        <fullName evidence="2">Uncharacterized protein</fullName>
    </submittedName>
</protein>
<accession>A0A4Q9Q661</accession>
<name>A0A4Q9Q661_9APHY</name>
<gene>
    <name evidence="2" type="ORF">BD310DRAFT_1030259</name>
</gene>
<keyword evidence="3" id="KW-1185">Reference proteome</keyword>
<organism evidence="2 3">
    <name type="scientific">Dichomitus squalens</name>
    <dbReference type="NCBI Taxonomy" id="114155"/>
    <lineage>
        <taxon>Eukaryota</taxon>
        <taxon>Fungi</taxon>
        <taxon>Dikarya</taxon>
        <taxon>Basidiomycota</taxon>
        <taxon>Agaricomycotina</taxon>
        <taxon>Agaricomycetes</taxon>
        <taxon>Polyporales</taxon>
        <taxon>Polyporaceae</taxon>
        <taxon>Dichomitus</taxon>
    </lineage>
</organism>
<evidence type="ECO:0000313" key="2">
    <source>
        <dbReference type="EMBL" id="TBU62795.1"/>
    </source>
</evidence>